<keyword evidence="2" id="KW-1185">Reference proteome</keyword>
<comment type="caution">
    <text evidence="1">The sequence shown here is derived from an EMBL/GenBank/DDBJ whole genome shotgun (WGS) entry which is preliminary data.</text>
</comment>
<sequence length="57" mass="6029">MEATTTASADRVSMSMPSVNRPALEVSVDTVGILFREQTRVDATHTTALGGRIDHAG</sequence>
<dbReference type="AlphaFoldDB" id="A0A8J3NF82"/>
<accession>A0A8J3NF82</accession>
<name>A0A8J3NF82_9ACTN</name>
<evidence type="ECO:0000313" key="2">
    <source>
        <dbReference type="Proteomes" id="UP000601223"/>
    </source>
</evidence>
<gene>
    <name evidence="1" type="ORF">Cba03nite_04990</name>
</gene>
<proteinExistence type="predicted"/>
<evidence type="ECO:0000313" key="1">
    <source>
        <dbReference type="EMBL" id="GIF79150.1"/>
    </source>
</evidence>
<dbReference type="Proteomes" id="UP000601223">
    <property type="component" value="Unassembled WGS sequence"/>
</dbReference>
<organism evidence="1 2">
    <name type="scientific">Catellatospora bangladeshensis</name>
    <dbReference type="NCBI Taxonomy" id="310355"/>
    <lineage>
        <taxon>Bacteria</taxon>
        <taxon>Bacillati</taxon>
        <taxon>Actinomycetota</taxon>
        <taxon>Actinomycetes</taxon>
        <taxon>Micromonosporales</taxon>
        <taxon>Micromonosporaceae</taxon>
        <taxon>Catellatospora</taxon>
    </lineage>
</organism>
<reference evidence="1 2" key="1">
    <citation type="submission" date="2021-01" db="EMBL/GenBank/DDBJ databases">
        <title>Whole genome shotgun sequence of Catellatospora bangladeshensis NBRC 107357.</title>
        <authorList>
            <person name="Komaki H."/>
            <person name="Tamura T."/>
        </authorList>
    </citation>
    <scope>NUCLEOTIDE SEQUENCE [LARGE SCALE GENOMIC DNA]</scope>
    <source>
        <strain evidence="1 2">NBRC 107357</strain>
    </source>
</reference>
<dbReference type="EMBL" id="BONF01000004">
    <property type="protein sequence ID" value="GIF79150.1"/>
    <property type="molecule type" value="Genomic_DNA"/>
</dbReference>
<protein>
    <submittedName>
        <fullName evidence="1">Uncharacterized protein</fullName>
    </submittedName>
</protein>